<protein>
    <submittedName>
        <fullName evidence="3">GDSL esterase/lipase</fullName>
    </submittedName>
</protein>
<dbReference type="Proteomes" id="UP001327560">
    <property type="component" value="Chromosome 4"/>
</dbReference>
<gene>
    <name evidence="3" type="ORF">Cni_G13642</name>
</gene>
<proteinExistence type="inferred from homology"/>
<keyword evidence="2" id="KW-0325">Glycoprotein</keyword>
<dbReference type="AlphaFoldDB" id="A0AAQ3QBP3"/>
<comment type="similarity">
    <text evidence="1">Belongs to the 'GDSL' lipolytic enzyme family.</text>
</comment>
<dbReference type="Pfam" id="PF00657">
    <property type="entry name" value="Lipase_GDSL"/>
    <property type="match status" value="1"/>
</dbReference>
<evidence type="ECO:0000256" key="1">
    <source>
        <dbReference type="ARBA" id="ARBA00008668"/>
    </source>
</evidence>
<accession>A0AAQ3QBP3</accession>
<keyword evidence="4" id="KW-1185">Reference proteome</keyword>
<dbReference type="Gene3D" id="3.40.50.1110">
    <property type="entry name" value="SGNH hydrolase"/>
    <property type="match status" value="1"/>
</dbReference>
<dbReference type="EMBL" id="CP136893">
    <property type="protein sequence ID" value="WOL04919.1"/>
    <property type="molecule type" value="Genomic_DNA"/>
</dbReference>
<dbReference type="PANTHER" id="PTHR22835">
    <property type="entry name" value="ZINC FINGER FYVE DOMAIN CONTAINING PROTEIN"/>
    <property type="match status" value="1"/>
</dbReference>
<name>A0AAQ3QBP3_9LILI</name>
<evidence type="ECO:0000313" key="3">
    <source>
        <dbReference type="EMBL" id="WOL04919.1"/>
    </source>
</evidence>
<reference evidence="3 4" key="1">
    <citation type="submission" date="2023-10" db="EMBL/GenBank/DDBJ databases">
        <title>Chromosome-scale genome assembly provides insights into flower coloration mechanisms of Canna indica.</title>
        <authorList>
            <person name="Li C."/>
        </authorList>
    </citation>
    <scope>NUCLEOTIDE SEQUENCE [LARGE SCALE GENOMIC DNA]</scope>
    <source>
        <tissue evidence="3">Flower</tissue>
    </source>
</reference>
<dbReference type="InterPro" id="IPR036514">
    <property type="entry name" value="SGNH_hydro_sf"/>
</dbReference>
<organism evidence="3 4">
    <name type="scientific">Canna indica</name>
    <name type="common">Indian-shot</name>
    <dbReference type="NCBI Taxonomy" id="4628"/>
    <lineage>
        <taxon>Eukaryota</taxon>
        <taxon>Viridiplantae</taxon>
        <taxon>Streptophyta</taxon>
        <taxon>Embryophyta</taxon>
        <taxon>Tracheophyta</taxon>
        <taxon>Spermatophyta</taxon>
        <taxon>Magnoliopsida</taxon>
        <taxon>Liliopsida</taxon>
        <taxon>Zingiberales</taxon>
        <taxon>Cannaceae</taxon>
        <taxon>Canna</taxon>
    </lineage>
</organism>
<evidence type="ECO:0000256" key="2">
    <source>
        <dbReference type="ARBA" id="ARBA00023180"/>
    </source>
</evidence>
<sequence>MTLPHGKTYFHRPSGHTSNGRLVIDFIGLTLISLPQELGLPLVPPYLPSYSNNNSKGFEHDVNFAVIGATALNDELFRGLGYKAGGVEPLSWQLDLFHEWLSNNTSSVQQDNILSNKSLFLIGEIGVNDYNIMLSELQESNINRLRTYVTSVVGTIGSAVNDLIQTGAKNIMVAGLFPMGCMPFYNTIFNGAIDVQNGCNIDLNEFAKYHNLLLQQKLRQLFELHPQVKIFYADYYEPLMQIYNFPRRRVQSPKEVIVKCFSTLKMGE</sequence>
<dbReference type="PANTHER" id="PTHR22835:SF663">
    <property type="entry name" value="LIPASE-LIKE"/>
    <property type="match status" value="1"/>
</dbReference>
<dbReference type="InterPro" id="IPR001087">
    <property type="entry name" value="GDSL"/>
</dbReference>
<dbReference type="GO" id="GO:0016788">
    <property type="term" value="F:hydrolase activity, acting on ester bonds"/>
    <property type="evidence" value="ECO:0007669"/>
    <property type="project" value="InterPro"/>
</dbReference>
<evidence type="ECO:0000313" key="4">
    <source>
        <dbReference type="Proteomes" id="UP001327560"/>
    </source>
</evidence>